<feature type="domain" description="Bicarbonate transporter-like transmembrane" evidence="10">
    <location>
        <begin position="159"/>
        <end position="500"/>
    </location>
</feature>
<keyword evidence="6 9" id="KW-1133">Transmembrane helix</keyword>
<keyword evidence="5 9" id="KW-0812">Transmembrane</keyword>
<evidence type="ECO:0000256" key="3">
    <source>
        <dbReference type="ARBA" id="ARBA00022448"/>
    </source>
</evidence>
<proteinExistence type="inferred from homology"/>
<dbReference type="Pfam" id="PF00955">
    <property type="entry name" value="HCO3_cotransp"/>
    <property type="match status" value="1"/>
</dbReference>
<name>A0AAQ4E5B9_AMBAM</name>
<keyword evidence="4" id="KW-1003">Cell membrane</keyword>
<accession>A0AAQ4E5B9</accession>
<feature type="transmembrane region" description="Helical" evidence="9">
    <location>
        <begin position="276"/>
        <end position="294"/>
    </location>
</feature>
<dbReference type="AlphaFoldDB" id="A0AAQ4E5B9"/>
<evidence type="ECO:0000256" key="4">
    <source>
        <dbReference type="ARBA" id="ARBA00022475"/>
    </source>
</evidence>
<dbReference type="Gene3D" id="3.40.930.10">
    <property type="entry name" value="Mannitol-specific EII, Chain A"/>
    <property type="match status" value="1"/>
</dbReference>
<dbReference type="Proteomes" id="UP001321473">
    <property type="component" value="Unassembled WGS sequence"/>
</dbReference>
<evidence type="ECO:0000256" key="9">
    <source>
        <dbReference type="SAM" id="Phobius"/>
    </source>
</evidence>
<evidence type="ECO:0000313" key="12">
    <source>
        <dbReference type="Proteomes" id="UP001321473"/>
    </source>
</evidence>
<comment type="caution">
    <text evidence="11">The sequence shown here is derived from an EMBL/GenBank/DDBJ whole genome shotgun (WGS) entry which is preliminary data.</text>
</comment>
<dbReference type="EMBL" id="JARKHS020021928">
    <property type="protein sequence ID" value="KAK8769883.1"/>
    <property type="molecule type" value="Genomic_DNA"/>
</dbReference>
<dbReference type="InterPro" id="IPR003020">
    <property type="entry name" value="HCO3_transpt_euk"/>
</dbReference>
<comment type="subcellular location">
    <subcellularLocation>
        <location evidence="1">Cell membrane</location>
        <topology evidence="1">Multi-pass membrane protein</topology>
    </subcellularLocation>
</comment>
<keyword evidence="3" id="KW-0813">Transport</keyword>
<feature type="transmembrane region" description="Helical" evidence="9">
    <location>
        <begin position="314"/>
        <end position="334"/>
    </location>
</feature>
<feature type="transmembrane region" description="Helical" evidence="9">
    <location>
        <begin position="177"/>
        <end position="195"/>
    </location>
</feature>
<dbReference type="PANTHER" id="PTHR11453">
    <property type="entry name" value="ANION EXCHANGE PROTEIN"/>
    <property type="match status" value="1"/>
</dbReference>
<dbReference type="GO" id="GO:0006820">
    <property type="term" value="P:monoatomic anion transport"/>
    <property type="evidence" value="ECO:0007669"/>
    <property type="project" value="InterPro"/>
</dbReference>
<evidence type="ECO:0000259" key="10">
    <source>
        <dbReference type="Pfam" id="PF00955"/>
    </source>
</evidence>
<evidence type="ECO:0000256" key="2">
    <source>
        <dbReference type="ARBA" id="ARBA00010993"/>
    </source>
</evidence>
<feature type="transmembrane region" description="Helical" evidence="9">
    <location>
        <begin position="484"/>
        <end position="505"/>
    </location>
</feature>
<sequence length="518" mass="58510">MWTIRSVCSYDSGEMEYDQSWLCVMGSMPTLRRKRVAIVRLKHPTNLGQTLADVRFLVLVLTPSKEKGTKNALETGRTFATLFADSGFRRRLWEARTPAEFAEELGEYARSLVGVSRSVQATNGYPLNNPDERKNPNCTIGQGLRDDIRRRLPYYISDYIDVIYDISQDFGFDFTAMYAWVGLWNSFFLFIYVVFDASKIMKWCTRSTEEIFSLFITIAFCLDAGRDVYKDFLRHYLAPECSGPVLEVTGRLQTAANNTTEFSGVAFQLPACQREASMLFLLLTLGTVMLGVSLYTFNKTPYLHPYVRNLLADYALPIAVVVFSFVGSFVFSAIKTEQFEISEGYYLERARIEELPVYGVFGAMGLGFALSLLFFMDQNISAAMVNSPSNKLKKGTAYHLDLLVVAVLNCGLSVFGLPWMHGVLPHSPLHARCLADLEERVDQGHVHEVVVRSRETRLTGIFSHMLIGLSLLMLPYPLSYIPTAVLDGLFLYMAVTSLIGPYWLWDAHPVFNVAVFLE</sequence>
<evidence type="ECO:0000256" key="6">
    <source>
        <dbReference type="ARBA" id="ARBA00022989"/>
    </source>
</evidence>
<dbReference type="InterPro" id="IPR016152">
    <property type="entry name" value="PTrfase/Anion_transptr"/>
</dbReference>
<dbReference type="SUPFAM" id="SSF55804">
    <property type="entry name" value="Phoshotransferase/anion transport protein"/>
    <property type="match status" value="1"/>
</dbReference>
<dbReference type="GO" id="GO:0016323">
    <property type="term" value="C:basolateral plasma membrane"/>
    <property type="evidence" value="ECO:0007669"/>
    <property type="project" value="TreeGrafter"/>
</dbReference>
<gene>
    <name evidence="11" type="ORF">V5799_013652</name>
</gene>
<evidence type="ECO:0000313" key="11">
    <source>
        <dbReference type="EMBL" id="KAK8769883.1"/>
    </source>
</evidence>
<evidence type="ECO:0000256" key="8">
    <source>
        <dbReference type="ARBA" id="ARBA00023136"/>
    </source>
</evidence>
<feature type="transmembrane region" description="Helical" evidence="9">
    <location>
        <begin position="355"/>
        <end position="376"/>
    </location>
</feature>
<reference evidence="11 12" key="1">
    <citation type="journal article" date="2023" name="Arcadia Sci">
        <title>De novo assembly of a long-read Amblyomma americanum tick genome.</title>
        <authorList>
            <person name="Chou S."/>
            <person name="Poskanzer K.E."/>
            <person name="Rollins M."/>
            <person name="Thuy-Boun P.S."/>
        </authorList>
    </citation>
    <scope>NUCLEOTIDE SEQUENCE [LARGE SCALE GENOMIC DNA]</scope>
    <source>
        <strain evidence="11">F_SG_1</strain>
        <tissue evidence="11">Salivary glands</tissue>
    </source>
</reference>
<organism evidence="11 12">
    <name type="scientific">Amblyomma americanum</name>
    <name type="common">Lone star tick</name>
    <dbReference type="NCBI Taxonomy" id="6943"/>
    <lineage>
        <taxon>Eukaryota</taxon>
        <taxon>Metazoa</taxon>
        <taxon>Ecdysozoa</taxon>
        <taxon>Arthropoda</taxon>
        <taxon>Chelicerata</taxon>
        <taxon>Arachnida</taxon>
        <taxon>Acari</taxon>
        <taxon>Parasitiformes</taxon>
        <taxon>Ixodida</taxon>
        <taxon>Ixodoidea</taxon>
        <taxon>Ixodidae</taxon>
        <taxon>Amblyomminae</taxon>
        <taxon>Amblyomma</taxon>
    </lineage>
</organism>
<dbReference type="GO" id="GO:0005452">
    <property type="term" value="F:solute:inorganic anion antiporter activity"/>
    <property type="evidence" value="ECO:0007669"/>
    <property type="project" value="InterPro"/>
</dbReference>
<evidence type="ECO:0000256" key="5">
    <source>
        <dbReference type="ARBA" id="ARBA00022692"/>
    </source>
</evidence>
<dbReference type="PANTHER" id="PTHR11453:SF127">
    <property type="entry name" value="SOLUTE CARRIER FAMILY 4 MEMBER 11"/>
    <property type="match status" value="1"/>
</dbReference>
<keyword evidence="12" id="KW-1185">Reference proteome</keyword>
<feature type="transmembrane region" description="Helical" evidence="9">
    <location>
        <begin position="461"/>
        <end position="478"/>
    </location>
</feature>
<dbReference type="InterPro" id="IPR011531">
    <property type="entry name" value="HCO3_transpt-like_TM_dom"/>
</dbReference>
<keyword evidence="7" id="KW-0406">Ion transport</keyword>
<keyword evidence="8 9" id="KW-0472">Membrane</keyword>
<evidence type="ECO:0000256" key="7">
    <source>
        <dbReference type="ARBA" id="ARBA00023065"/>
    </source>
</evidence>
<feature type="transmembrane region" description="Helical" evidence="9">
    <location>
        <begin position="396"/>
        <end position="417"/>
    </location>
</feature>
<protein>
    <recommendedName>
        <fullName evidence="10">Bicarbonate transporter-like transmembrane domain-containing protein</fullName>
    </recommendedName>
</protein>
<evidence type="ECO:0000256" key="1">
    <source>
        <dbReference type="ARBA" id="ARBA00004651"/>
    </source>
</evidence>
<dbReference type="GO" id="GO:0050801">
    <property type="term" value="P:monoatomic ion homeostasis"/>
    <property type="evidence" value="ECO:0007669"/>
    <property type="project" value="TreeGrafter"/>
</dbReference>
<comment type="similarity">
    <text evidence="2">Belongs to the anion exchanger (TC 2.A.31) family.</text>
</comment>